<proteinExistence type="predicted"/>
<dbReference type="Pfam" id="PF25492">
    <property type="entry name" value="DUF7911"/>
    <property type="match status" value="1"/>
</dbReference>
<dbReference type="AlphaFoldDB" id="A0A0N5AMN5"/>
<evidence type="ECO:0000313" key="2">
    <source>
        <dbReference type="WBParaSite" id="SMUV_0000584901-mRNA-1"/>
    </source>
</evidence>
<organism evidence="1 2">
    <name type="scientific">Syphacia muris</name>
    <dbReference type="NCBI Taxonomy" id="451379"/>
    <lineage>
        <taxon>Eukaryota</taxon>
        <taxon>Metazoa</taxon>
        <taxon>Ecdysozoa</taxon>
        <taxon>Nematoda</taxon>
        <taxon>Chromadorea</taxon>
        <taxon>Rhabditida</taxon>
        <taxon>Spirurina</taxon>
        <taxon>Oxyuridomorpha</taxon>
        <taxon>Oxyuroidea</taxon>
        <taxon>Oxyuridae</taxon>
        <taxon>Syphacia</taxon>
    </lineage>
</organism>
<accession>A0A0N5AMN5</accession>
<evidence type="ECO:0000313" key="1">
    <source>
        <dbReference type="Proteomes" id="UP000046393"/>
    </source>
</evidence>
<keyword evidence="1" id="KW-1185">Reference proteome</keyword>
<dbReference type="WBParaSite" id="SMUV_0000584901-mRNA-1">
    <property type="protein sequence ID" value="SMUV_0000584901-mRNA-1"/>
    <property type="gene ID" value="SMUV_0000584901"/>
</dbReference>
<name>A0A0N5AMN5_9BILA</name>
<sequence length="500" mass="57406">MIRSTAFRGLKYAFWQNARFHTILTANMMILHGFYKLFFLLLLYWCHLLKGVEGLSTDAKKFLVQLRTNYILYGITQDCRIFFTRPKYLGSISEMRVKDKETSCAPEYVKLHYYQPKDEFLLTQLFLKNALCSVIIEKPTMQTLMNTHRFDYSAYSVVQNNMYCVQLKNITFSLGSDSSFFDYYAPNVLFIANIKPEKNRWQIIPLKVTEDGRLEKHGKAGHILQESVKLEGLLPNETIVEIDAVLMKRYVTRRNSDLLLQYPLTLPHVSKIQRPKVMTIGKLDGTKARIWSFSIDNGIIIFTEINQQNSLHESTAIYGVNVNDPSKAVHLLTVKYKLELNLWNVNALRKKVQHGNQRHSQKSAKQHVVANTSNNTIPQHWHRLRPTRTTTIASTAHKERYQTVLPVVLPTETQMQMKTTTVVAEAPEFEDQQNPMDDSEEQDASKLNASIEDTGVSPAEVCDELTQGCRNDKPKIASHNYDCSLIITLLSILIALIISK</sequence>
<dbReference type="Proteomes" id="UP000046393">
    <property type="component" value="Unplaced"/>
</dbReference>
<dbReference type="InterPro" id="IPR057233">
    <property type="entry name" value="DUF7911"/>
</dbReference>
<protein>
    <submittedName>
        <fullName evidence="2">Protein kinase domain-containing protein</fullName>
    </submittedName>
</protein>
<reference evidence="2" key="1">
    <citation type="submission" date="2017-02" db="UniProtKB">
        <authorList>
            <consortium name="WormBaseParasite"/>
        </authorList>
    </citation>
    <scope>IDENTIFICATION</scope>
</reference>